<feature type="transmembrane region" description="Helical" evidence="1">
    <location>
        <begin position="65"/>
        <end position="86"/>
    </location>
</feature>
<keyword evidence="1" id="KW-0472">Membrane</keyword>
<dbReference type="PANTHER" id="PTHR35307">
    <property type="entry name" value="PROTEIN, PUTATIVE-RELATED"/>
    <property type="match status" value="1"/>
</dbReference>
<dbReference type="EMBL" id="CACTIH010010811">
    <property type="protein sequence ID" value="CAA3033563.1"/>
    <property type="molecule type" value="Genomic_DNA"/>
</dbReference>
<dbReference type="PANTHER" id="PTHR35307:SF3">
    <property type="entry name" value="DUF4220 DOMAIN-CONTAINING PROTEIN"/>
    <property type="match status" value="1"/>
</dbReference>
<dbReference type="Gramene" id="OE9A065786T1">
    <property type="protein sequence ID" value="OE9A065786C1"/>
    <property type="gene ID" value="OE9A065786"/>
</dbReference>
<accession>A0A8S0VKV4</accession>
<dbReference type="OrthoDB" id="1915303at2759"/>
<keyword evidence="3" id="KW-1185">Reference proteome</keyword>
<dbReference type="Proteomes" id="UP000594638">
    <property type="component" value="Unassembled WGS sequence"/>
</dbReference>
<sequence length="373" mass="41449">MAGCYSCTECRFACNADNKNAIQNKLESPMPWIGMYITTASVVCSLAMAADAVRGFHSKMLWFPCKYFSINAMSLTLLAVTLKLPIDLTANMLGIHEKIALDRSLMSTAMANFITSLGSMDDNEMALNISALEIVATIFIFLSLVILCSSALIVLTTLDENGNLAIIRNAADAVWLGVDLNCNWQEKDLRKTSLHGRTSNEILEELSNEAERTVKQFLEEVNDFLMDNPLNWPVKIIAANSMYRISRTILLASGNKETDVGLFDHLSVMIVDILAASLTNIPHVITTKCHHNSQKERQNSVRQAALLLGETEEILQILQLREIPSLDPDNAAYIDEWRIFIEEHNGNSLASISSIGSETQQFNEEHVAVELHD</sequence>
<feature type="transmembrane region" description="Helical" evidence="1">
    <location>
        <begin position="134"/>
        <end position="158"/>
    </location>
</feature>
<keyword evidence="1" id="KW-0812">Transmembrane</keyword>
<protein>
    <submittedName>
        <fullName evidence="2">Uncharacterized protein LOC111391085</fullName>
    </submittedName>
</protein>
<evidence type="ECO:0000256" key="1">
    <source>
        <dbReference type="SAM" id="Phobius"/>
    </source>
</evidence>
<reference evidence="2 3" key="1">
    <citation type="submission" date="2019-12" db="EMBL/GenBank/DDBJ databases">
        <authorList>
            <person name="Alioto T."/>
            <person name="Alioto T."/>
            <person name="Gomez Garrido J."/>
        </authorList>
    </citation>
    <scope>NUCLEOTIDE SEQUENCE [LARGE SCALE GENOMIC DNA]</scope>
</reference>
<evidence type="ECO:0000313" key="3">
    <source>
        <dbReference type="Proteomes" id="UP000594638"/>
    </source>
</evidence>
<dbReference type="AlphaFoldDB" id="A0A8S0VKV4"/>
<evidence type="ECO:0000313" key="2">
    <source>
        <dbReference type="EMBL" id="CAA3033563.1"/>
    </source>
</evidence>
<name>A0A8S0VKV4_OLEEU</name>
<feature type="transmembrane region" description="Helical" evidence="1">
    <location>
        <begin position="33"/>
        <end position="53"/>
    </location>
</feature>
<keyword evidence="1" id="KW-1133">Transmembrane helix</keyword>
<organism evidence="2 3">
    <name type="scientific">Olea europaea subsp. europaea</name>
    <dbReference type="NCBI Taxonomy" id="158383"/>
    <lineage>
        <taxon>Eukaryota</taxon>
        <taxon>Viridiplantae</taxon>
        <taxon>Streptophyta</taxon>
        <taxon>Embryophyta</taxon>
        <taxon>Tracheophyta</taxon>
        <taxon>Spermatophyta</taxon>
        <taxon>Magnoliopsida</taxon>
        <taxon>eudicotyledons</taxon>
        <taxon>Gunneridae</taxon>
        <taxon>Pentapetalae</taxon>
        <taxon>asterids</taxon>
        <taxon>lamiids</taxon>
        <taxon>Lamiales</taxon>
        <taxon>Oleaceae</taxon>
        <taxon>Oleeae</taxon>
        <taxon>Olea</taxon>
    </lineage>
</organism>
<gene>
    <name evidence="2" type="ORF">OLEA9_A065786</name>
</gene>
<proteinExistence type="predicted"/>
<comment type="caution">
    <text evidence="2">The sequence shown here is derived from an EMBL/GenBank/DDBJ whole genome shotgun (WGS) entry which is preliminary data.</text>
</comment>